<gene>
    <name evidence="5" type="primary">mutT</name>
    <name evidence="5" type="ordered locus">PA0776</name>
</gene>
<dbReference type="CDD" id="cd04677">
    <property type="entry name" value="NUDIX_Hydrolase"/>
    <property type="match status" value="1"/>
</dbReference>
<comment type="similarity">
    <text evidence="3">Belongs to the Nudix hydrolase family.</text>
</comment>
<evidence type="ECO:0000256" key="2">
    <source>
        <dbReference type="ARBA" id="ARBA00022801"/>
    </source>
</evidence>
<accession>B1VAY7</accession>
<dbReference type="SUPFAM" id="SSF55811">
    <property type="entry name" value="Nudix"/>
    <property type="match status" value="1"/>
</dbReference>
<reference evidence="5 6" key="1">
    <citation type="journal article" date="2008" name="J. Bacteriol.">
        <title>Comparative genome analysis of 'Candidatus Phytoplasma australiense' (subgroup tuf-Australia I; rp-A) and 'Ca. Phytoplasma asteris' strains OY-M and AY-WB.</title>
        <authorList>
            <person name="Tran-Nguyen L.T."/>
            <person name="Kube M."/>
            <person name="Schneider B."/>
            <person name="Reinhardt R."/>
            <person name="Gibb K.S."/>
        </authorList>
    </citation>
    <scope>NUCLEOTIDE SEQUENCE [LARGE SCALE GENOMIC DNA]</scope>
</reference>
<dbReference type="PROSITE" id="PS00893">
    <property type="entry name" value="NUDIX_BOX"/>
    <property type="match status" value="1"/>
</dbReference>
<dbReference type="InterPro" id="IPR015797">
    <property type="entry name" value="NUDIX_hydrolase-like_dom_sf"/>
</dbReference>
<evidence type="ECO:0000313" key="6">
    <source>
        <dbReference type="Proteomes" id="UP000008323"/>
    </source>
</evidence>
<dbReference type="PROSITE" id="PS51462">
    <property type="entry name" value="NUDIX"/>
    <property type="match status" value="1"/>
</dbReference>
<keyword evidence="2 3" id="KW-0378">Hydrolase</keyword>
<dbReference type="EMBL" id="AM422018">
    <property type="protein sequence ID" value="CAM12110.1"/>
    <property type="molecule type" value="Genomic_DNA"/>
</dbReference>
<comment type="cofactor">
    <cofactor evidence="1">
        <name>Mg(2+)</name>
        <dbReference type="ChEBI" id="CHEBI:18420"/>
    </cofactor>
</comment>
<dbReference type="InterPro" id="IPR000086">
    <property type="entry name" value="NUDIX_hydrolase_dom"/>
</dbReference>
<dbReference type="PRINTS" id="PR00502">
    <property type="entry name" value="NUDIXFAMILY"/>
</dbReference>
<dbReference type="GO" id="GO:0016787">
    <property type="term" value="F:hydrolase activity"/>
    <property type="evidence" value="ECO:0007669"/>
    <property type="project" value="UniProtKB-KW"/>
</dbReference>
<dbReference type="Pfam" id="PF00293">
    <property type="entry name" value="NUDIX"/>
    <property type="match status" value="1"/>
</dbReference>
<evidence type="ECO:0000256" key="3">
    <source>
        <dbReference type="RuleBase" id="RU003476"/>
    </source>
</evidence>
<name>B1VAY7_PHYAS</name>
<dbReference type="STRING" id="59748.PA0776"/>
<feature type="domain" description="Nudix hydrolase" evidence="4">
    <location>
        <begin position="44"/>
        <end position="175"/>
    </location>
</feature>
<dbReference type="PANTHER" id="PTHR43046:SF2">
    <property type="entry name" value="8-OXO-DGTP DIPHOSPHATASE-RELATED"/>
    <property type="match status" value="1"/>
</dbReference>
<sequence>MKYLQSIGFFYIKFFYKIKKRSRKEILKMHYFEKIRQKIGHEPLFSPGASIIVYENNKYLLQFRNDFKIWGLHGGAMDLGETGEQTALRELKEETNLKALEMNFFKTYSGEKFKIIYPNNDVIYPVVLAFVVTKTEGRIRSQKSEVQSLKWFEEKDLPIEQMMEIDKCFLKDFIEKKNQKNNFKE</sequence>
<dbReference type="InterPro" id="IPR020476">
    <property type="entry name" value="Nudix_hydrolase"/>
</dbReference>
<dbReference type="Proteomes" id="UP000008323">
    <property type="component" value="Chromosome"/>
</dbReference>
<protein>
    <submittedName>
        <fullName evidence="5">NUDIX hydrolase</fullName>
    </submittedName>
</protein>
<proteinExistence type="inferred from homology"/>
<dbReference type="PANTHER" id="PTHR43046">
    <property type="entry name" value="GDP-MANNOSE MANNOSYL HYDROLASE"/>
    <property type="match status" value="1"/>
</dbReference>
<dbReference type="KEGG" id="pal:PA0776"/>
<dbReference type="InterPro" id="IPR020084">
    <property type="entry name" value="NUDIX_hydrolase_CS"/>
</dbReference>
<dbReference type="eggNOG" id="COG1051">
    <property type="taxonomic scope" value="Bacteria"/>
</dbReference>
<evidence type="ECO:0000256" key="1">
    <source>
        <dbReference type="ARBA" id="ARBA00001946"/>
    </source>
</evidence>
<evidence type="ECO:0000313" key="5">
    <source>
        <dbReference type="EMBL" id="CAM12110.1"/>
    </source>
</evidence>
<dbReference type="AlphaFoldDB" id="B1VAY7"/>
<dbReference type="Gene3D" id="3.90.79.10">
    <property type="entry name" value="Nucleoside Triphosphate Pyrophosphohydrolase"/>
    <property type="match status" value="1"/>
</dbReference>
<evidence type="ECO:0000259" key="4">
    <source>
        <dbReference type="PROSITE" id="PS51462"/>
    </source>
</evidence>
<organism evidence="5 6">
    <name type="scientific">Phytoplasma australiense</name>
    <dbReference type="NCBI Taxonomy" id="59748"/>
    <lineage>
        <taxon>Bacteria</taxon>
        <taxon>Bacillati</taxon>
        <taxon>Mycoplasmatota</taxon>
        <taxon>Mollicutes</taxon>
        <taxon>Acholeplasmatales</taxon>
        <taxon>Acholeplasmataceae</taxon>
        <taxon>Candidatus Phytoplasma</taxon>
        <taxon>16SrXII (Stolbur group)</taxon>
    </lineage>
</organism>